<dbReference type="Pfam" id="PF01807">
    <property type="entry name" value="Zn_ribbon_DnaG"/>
    <property type="match status" value="1"/>
</dbReference>
<dbReference type="Gene3D" id="3.90.580.10">
    <property type="entry name" value="Zinc finger, CHC2-type domain"/>
    <property type="match status" value="1"/>
</dbReference>
<reference evidence="3" key="1">
    <citation type="submission" date="2017-04" db="EMBL/GenBank/DDBJ databases">
        <title>Function of individual gut microbiota members based on whole genome sequencing of pure cultures obtained from chicken caecum.</title>
        <authorList>
            <person name="Medvecky M."/>
            <person name="Cejkova D."/>
            <person name="Polansky O."/>
            <person name="Karasova D."/>
            <person name="Kubasova T."/>
            <person name="Cizek A."/>
            <person name="Rychlik I."/>
        </authorList>
    </citation>
    <scope>NUCLEOTIDE SEQUENCE [LARGE SCALE GENOMIC DNA]</scope>
    <source>
        <strain evidence="3">An43</strain>
    </source>
</reference>
<dbReference type="SUPFAM" id="SSF57783">
    <property type="entry name" value="Zinc beta-ribbon"/>
    <property type="match status" value="1"/>
</dbReference>
<dbReference type="EMBL" id="NFII01000005">
    <property type="protein sequence ID" value="OUO01562.1"/>
    <property type="molecule type" value="Genomic_DNA"/>
</dbReference>
<organism evidence="2 3">
    <name type="scientific">Bacteroides clarus</name>
    <dbReference type="NCBI Taxonomy" id="626929"/>
    <lineage>
        <taxon>Bacteria</taxon>
        <taxon>Pseudomonadati</taxon>
        <taxon>Bacteroidota</taxon>
        <taxon>Bacteroidia</taxon>
        <taxon>Bacteroidales</taxon>
        <taxon>Bacteroidaceae</taxon>
        <taxon>Bacteroides</taxon>
    </lineage>
</organism>
<sequence>MEIERLRQVPLVDLLTRLGFAPAYRKGQDVWYRSPLREERTASFKVNTDRNVWFDFGLGKGGDIFHLAGELTGSTDFSRQVDFLSGQSEHLPLAPRPRPARQPPASCFEQVKVAGLSHPALKDYLEKRAIPLFLAQTHCREISYSIRGKRYFAIGFANRSGGYEVRNPGFKGCISPKDLSLVPLSDHKQDKCCVFEGVMDFLSALVLGLAGKEDCLVLNSVSNLERSYALLDNYREIRCYLDRDAAGQSALNKLLQRYGSRLSDGSGVYEGSKDLNEHLIKVKENT</sequence>
<comment type="caution">
    <text evidence="2">The sequence shown here is derived from an EMBL/GenBank/DDBJ whole genome shotgun (WGS) entry which is preliminary data.</text>
</comment>
<evidence type="ECO:0000313" key="3">
    <source>
        <dbReference type="Proteomes" id="UP000195386"/>
    </source>
</evidence>
<dbReference type="InterPro" id="IPR034154">
    <property type="entry name" value="TOPRIM_DnaG/twinkle"/>
</dbReference>
<dbReference type="GO" id="GO:0003677">
    <property type="term" value="F:DNA binding"/>
    <property type="evidence" value="ECO:0007669"/>
    <property type="project" value="InterPro"/>
</dbReference>
<protein>
    <submittedName>
        <fullName evidence="2">DNA primase</fullName>
    </submittedName>
</protein>
<dbReference type="RefSeq" id="WP_087425966.1">
    <property type="nucleotide sequence ID" value="NZ_NFII01000005.1"/>
</dbReference>
<dbReference type="GO" id="GO:0006260">
    <property type="term" value="P:DNA replication"/>
    <property type="evidence" value="ECO:0007669"/>
    <property type="project" value="InterPro"/>
</dbReference>
<dbReference type="InterPro" id="IPR002694">
    <property type="entry name" value="Znf_CHC2"/>
</dbReference>
<dbReference type="GO" id="GO:0008270">
    <property type="term" value="F:zinc ion binding"/>
    <property type="evidence" value="ECO:0007669"/>
    <property type="project" value="InterPro"/>
</dbReference>
<dbReference type="InterPro" id="IPR036977">
    <property type="entry name" value="DNA_primase_Znf_CHC2"/>
</dbReference>
<dbReference type="Gene3D" id="3.40.1360.10">
    <property type="match status" value="1"/>
</dbReference>
<proteinExistence type="predicted"/>
<dbReference type="Proteomes" id="UP000195386">
    <property type="component" value="Unassembled WGS sequence"/>
</dbReference>
<accession>A0A1Y3YW28</accession>
<evidence type="ECO:0000259" key="1">
    <source>
        <dbReference type="Pfam" id="PF01807"/>
    </source>
</evidence>
<dbReference type="CDD" id="cd01029">
    <property type="entry name" value="TOPRIM_primases"/>
    <property type="match status" value="1"/>
</dbReference>
<feature type="domain" description="Zinc finger CHC2-type" evidence="1">
    <location>
        <begin position="24"/>
        <end position="84"/>
    </location>
</feature>
<dbReference type="GO" id="GO:0003899">
    <property type="term" value="F:DNA-directed RNA polymerase activity"/>
    <property type="evidence" value="ECO:0007669"/>
    <property type="project" value="InterPro"/>
</dbReference>
<dbReference type="AlphaFoldDB" id="A0A1Y3YW28"/>
<dbReference type="Pfam" id="PF13155">
    <property type="entry name" value="Toprim_2"/>
    <property type="match status" value="1"/>
</dbReference>
<name>A0A1Y3YW28_9BACE</name>
<dbReference type="SUPFAM" id="SSF56731">
    <property type="entry name" value="DNA primase core"/>
    <property type="match status" value="1"/>
</dbReference>
<evidence type="ECO:0000313" key="2">
    <source>
        <dbReference type="EMBL" id="OUO01562.1"/>
    </source>
</evidence>
<gene>
    <name evidence="2" type="ORF">B5F97_07945</name>
</gene>